<feature type="repeat" description="Solcar" evidence="9">
    <location>
        <begin position="218"/>
        <end position="305"/>
    </location>
</feature>
<feature type="repeat" description="Solcar" evidence="9">
    <location>
        <begin position="28"/>
        <end position="111"/>
    </location>
</feature>
<evidence type="ECO:0000256" key="4">
    <source>
        <dbReference type="ARBA" id="ARBA00022692"/>
    </source>
</evidence>
<keyword evidence="12" id="KW-1185">Reference proteome</keyword>
<evidence type="ECO:0000256" key="10">
    <source>
        <dbReference type="RuleBase" id="RU000488"/>
    </source>
</evidence>
<evidence type="ECO:0000256" key="2">
    <source>
        <dbReference type="ARBA" id="ARBA00006375"/>
    </source>
</evidence>
<dbReference type="PROSITE" id="PS50920">
    <property type="entry name" value="SOLCAR"/>
    <property type="match status" value="3"/>
</dbReference>
<dbReference type="GO" id="GO:0000064">
    <property type="term" value="F:L-ornithine transmembrane transporter activity"/>
    <property type="evidence" value="ECO:0007669"/>
    <property type="project" value="TreeGrafter"/>
</dbReference>
<dbReference type="Pfam" id="PF00153">
    <property type="entry name" value="Mito_carr"/>
    <property type="match status" value="3"/>
</dbReference>
<evidence type="ECO:0000256" key="1">
    <source>
        <dbReference type="ARBA" id="ARBA00004225"/>
    </source>
</evidence>
<keyword evidence="4 9" id="KW-0812">Transmembrane</keyword>
<keyword evidence="3 10" id="KW-0813">Transport</keyword>
<dbReference type="Proteomes" id="UP001377567">
    <property type="component" value="Unassembled WGS sequence"/>
</dbReference>
<dbReference type="AlphaFoldDB" id="A0AAV5RRV7"/>
<evidence type="ECO:0000256" key="5">
    <source>
        <dbReference type="ARBA" id="ARBA00022737"/>
    </source>
</evidence>
<evidence type="ECO:0000256" key="7">
    <source>
        <dbReference type="ARBA" id="ARBA00023128"/>
    </source>
</evidence>
<evidence type="ECO:0000313" key="12">
    <source>
        <dbReference type="Proteomes" id="UP001377567"/>
    </source>
</evidence>
<evidence type="ECO:0000256" key="9">
    <source>
        <dbReference type="PROSITE-ProRule" id="PRU00282"/>
    </source>
</evidence>
<proteinExistence type="inferred from homology"/>
<name>A0AAV5RRV7_MAUHU</name>
<comment type="subcellular location">
    <subcellularLocation>
        <location evidence="1">Mitochondrion membrane</location>
        <topology evidence="1">Multi-pass membrane protein</topology>
    </subcellularLocation>
</comment>
<comment type="caution">
    <text evidence="11">The sequence shown here is derived from an EMBL/GenBank/DDBJ whole genome shotgun (WGS) entry which is preliminary data.</text>
</comment>
<comment type="similarity">
    <text evidence="2 10">Belongs to the mitochondrial carrier (TC 2.A.29) family.</text>
</comment>
<protein>
    <recommendedName>
        <fullName evidence="13">Mitochondrial carrier protein</fullName>
    </recommendedName>
</protein>
<dbReference type="SUPFAM" id="SSF103506">
    <property type="entry name" value="Mitochondrial carrier"/>
    <property type="match status" value="1"/>
</dbReference>
<evidence type="ECO:0000313" key="11">
    <source>
        <dbReference type="EMBL" id="GMM54265.1"/>
    </source>
</evidence>
<dbReference type="InterPro" id="IPR018108">
    <property type="entry name" value="MCP_transmembrane"/>
</dbReference>
<gene>
    <name evidence="11" type="ORF">DAKH74_008810</name>
</gene>
<evidence type="ECO:0000256" key="3">
    <source>
        <dbReference type="ARBA" id="ARBA00022448"/>
    </source>
</evidence>
<dbReference type="FunFam" id="1.50.40.10:FF:000163">
    <property type="entry name" value="Mitochondrial carrier protein"/>
    <property type="match status" value="1"/>
</dbReference>
<keyword evidence="7" id="KW-0496">Mitochondrion</keyword>
<dbReference type="InterPro" id="IPR050567">
    <property type="entry name" value="Mitochondrial_Carrier"/>
</dbReference>
<evidence type="ECO:0008006" key="13">
    <source>
        <dbReference type="Google" id="ProtNLM"/>
    </source>
</evidence>
<accession>A0AAV5RRV7</accession>
<dbReference type="PANTHER" id="PTHR45624:SF51">
    <property type="entry name" value="CARRIER PROTEIN YMC2, MITOCHONDRIAL-RELATED"/>
    <property type="match status" value="1"/>
</dbReference>
<dbReference type="GO" id="GO:1990575">
    <property type="term" value="P:mitochondrial L-ornithine transmembrane transport"/>
    <property type="evidence" value="ECO:0007669"/>
    <property type="project" value="TreeGrafter"/>
</dbReference>
<keyword evidence="8 9" id="KW-0472">Membrane</keyword>
<dbReference type="GO" id="GO:0031966">
    <property type="term" value="C:mitochondrial membrane"/>
    <property type="evidence" value="ECO:0007669"/>
    <property type="project" value="UniProtKB-SubCell"/>
</dbReference>
<reference evidence="11 12" key="1">
    <citation type="journal article" date="2023" name="Elife">
        <title>Identification of key yeast species and microbe-microbe interactions impacting larval growth of Drosophila in the wild.</title>
        <authorList>
            <person name="Mure A."/>
            <person name="Sugiura Y."/>
            <person name="Maeda R."/>
            <person name="Honda K."/>
            <person name="Sakurai N."/>
            <person name="Takahashi Y."/>
            <person name="Watada M."/>
            <person name="Katoh T."/>
            <person name="Gotoh A."/>
            <person name="Gotoh Y."/>
            <person name="Taniguchi I."/>
            <person name="Nakamura K."/>
            <person name="Hayashi T."/>
            <person name="Katayama T."/>
            <person name="Uemura T."/>
            <person name="Hattori Y."/>
        </authorList>
    </citation>
    <scope>NUCLEOTIDE SEQUENCE [LARGE SCALE GENOMIC DNA]</scope>
    <source>
        <strain evidence="11 12">KH-74</strain>
    </source>
</reference>
<feature type="repeat" description="Solcar" evidence="9">
    <location>
        <begin position="125"/>
        <end position="206"/>
    </location>
</feature>
<dbReference type="InterPro" id="IPR023395">
    <property type="entry name" value="MCP_dom_sf"/>
</dbReference>
<dbReference type="EMBL" id="BTGD01000001">
    <property type="protein sequence ID" value="GMM54265.1"/>
    <property type="molecule type" value="Genomic_DNA"/>
</dbReference>
<evidence type="ECO:0000256" key="8">
    <source>
        <dbReference type="ARBA" id="ARBA00023136"/>
    </source>
</evidence>
<dbReference type="Gene3D" id="1.50.40.10">
    <property type="entry name" value="Mitochondrial carrier domain"/>
    <property type="match status" value="1"/>
</dbReference>
<organism evidence="11 12">
    <name type="scientific">Maudiozyma humilis</name>
    <name type="common">Sour dough yeast</name>
    <name type="synonym">Kazachstania humilis</name>
    <dbReference type="NCBI Taxonomy" id="51915"/>
    <lineage>
        <taxon>Eukaryota</taxon>
        <taxon>Fungi</taxon>
        <taxon>Dikarya</taxon>
        <taxon>Ascomycota</taxon>
        <taxon>Saccharomycotina</taxon>
        <taxon>Saccharomycetes</taxon>
        <taxon>Saccharomycetales</taxon>
        <taxon>Saccharomycetaceae</taxon>
        <taxon>Maudiozyma</taxon>
    </lineage>
</organism>
<sequence>MSDNDVTQLATLEAMEEFPVSNETSSPARVAKDILAGTTGGIAQVIVGQPFDTTKVRLQTAPRGTGVLDVVRSLVAKEGPRAFYKGTLTPLVGCGICVSVQFGVNESMKRLLHARHPGRNTLSLPEFYLCGLTGGVTNAFLASPIEHVRIRLQTQKSLTGGFTGPVDCIRQLLQHGALMRGLPVMMLRAGHGLGCYFLVYEAMIAREIREGTQRVHIPAWKLCSFGAIAGTVLWISIYPLDVIKSVIQTDSLRDPKYKNSMVRVARTLYAREGPRAFFKGFVPTILRASPVNAATFLSFECAMRLMG</sequence>
<keyword evidence="5" id="KW-0677">Repeat</keyword>
<keyword evidence="6" id="KW-1133">Transmembrane helix</keyword>
<evidence type="ECO:0000256" key="6">
    <source>
        <dbReference type="ARBA" id="ARBA00022989"/>
    </source>
</evidence>
<dbReference type="PANTHER" id="PTHR45624">
    <property type="entry name" value="MITOCHONDRIAL BASIC AMINO ACIDS TRANSPORTER-RELATED"/>
    <property type="match status" value="1"/>
</dbReference>